<name>Q231V8_TETTS</name>
<feature type="transmembrane region" description="Helical" evidence="3">
    <location>
        <begin position="406"/>
        <end position="427"/>
    </location>
</feature>
<feature type="transmembrane region" description="Helical" evidence="3">
    <location>
        <begin position="456"/>
        <end position="477"/>
    </location>
</feature>
<dbReference type="PANTHER" id="PTHR13018">
    <property type="entry name" value="PROBABLE MEMBRANE PROTEIN DUF221-RELATED"/>
    <property type="match status" value="1"/>
</dbReference>
<keyword evidence="1" id="KW-0175">Coiled coil</keyword>
<dbReference type="OrthoDB" id="286234at2759"/>
<feature type="region of interest" description="Disordered" evidence="2">
    <location>
        <begin position="862"/>
        <end position="892"/>
    </location>
</feature>
<feature type="transmembrane region" description="Helical" evidence="3">
    <location>
        <begin position="653"/>
        <end position="676"/>
    </location>
</feature>
<evidence type="ECO:0000313" key="5">
    <source>
        <dbReference type="EMBL" id="EAR91342.1"/>
    </source>
</evidence>
<dbReference type="eggNOG" id="ENOG502QW3U">
    <property type="taxonomic scope" value="Eukaryota"/>
</dbReference>
<gene>
    <name evidence="5" type="ORF">TTHERM_00735380</name>
</gene>
<sequence>MRNQQIEQAENNQHDANMHFSQQNTAAAVEKSSHLKKCVDFEKIPGDFRLAQLHKRATRVAPEKILKRQEKLQGKLNEKCDCCGRDVERESLNMNSDVIQLSYLGSGYPMFFQFQKLSIAFLAILFCISGIFNMVVNGNYGNQCIKKGLQCKQNWIIQYSLGNRTDLFYSIYVQECLNLTTVCVLIVFIQIIIYKQRRLDSDCDDCAIIASDYTVMVQNFPQVFEFENEDKSNNFDVYSNLKEFFQNPLNMNGEVLKVVKVNLGLKIKDLKQLEAQQKNLVEEKQKLLLKLIKKGLLCDVQSDEIAQLDKKIYFIKNKIEELEVKFRDGKGISFMNNHFTGVAFVTLETERMQKILLDLSKQTWLSNSKKITPYFGRILSISPAPDPTEIYWENLNTSQLERNVRIAIGLSIDFLVVFGSGLSIYFLQDYQSTYAEKHKISIIYNSQNNKDEITNIQLLSLAISIVIFIINSILTVLVRQVAKFKKFQTRTYYNLSFAFFLSLAQFTNATLVPFIVSFIVNESTNYQMLYGASGLIPNQNIIFMVNSFLPILFFFLDFEYILKKLQRKSEEKKNQNSILTQQELLDLYEDPQFTIEAEYSQVMNTLLMTLFYATPLPICVLWSIAGIIIQYLIAKYNLINRRSAPFNIGSSLSQVMINLLNAGILIFACLSYVFIYMSKDNADNNSQFISLVAIIVSAAHFVLPIHVINKELIKIKPRKPENIKSYRQVYGDFSTDYDRANPATKRLASQKFIQEQENINWYKQFIRFESIKIASNRQKQENNINISNSNIKIEMNSETYQKKQFNQEKKNEDQQNQIAKRYSQSSQQIEIILEQNNKSDKNYESELIIEAIKKQNQDACIQIPNQDKESESGSESQENYNSQSQNSQDQQIQVVPAFKYQINQFE</sequence>
<feature type="transmembrane region" description="Helical" evidence="3">
    <location>
        <begin position="117"/>
        <end position="136"/>
    </location>
</feature>
<dbReference type="InterPro" id="IPR027815">
    <property type="entry name" value="CSC1/OSCA1-like_cyt"/>
</dbReference>
<dbReference type="EMBL" id="GG662786">
    <property type="protein sequence ID" value="EAR91342.1"/>
    <property type="molecule type" value="Genomic_DNA"/>
</dbReference>
<feature type="transmembrane region" description="Helical" evidence="3">
    <location>
        <begin position="497"/>
        <end position="520"/>
    </location>
</feature>
<dbReference type="GeneID" id="7823299"/>
<keyword evidence="3" id="KW-0472">Membrane</keyword>
<feature type="compositionally biased region" description="Low complexity" evidence="2">
    <location>
        <begin position="873"/>
        <end position="892"/>
    </location>
</feature>
<evidence type="ECO:0000256" key="2">
    <source>
        <dbReference type="SAM" id="MobiDB-lite"/>
    </source>
</evidence>
<dbReference type="AlphaFoldDB" id="Q231V8"/>
<reference evidence="6" key="1">
    <citation type="journal article" date="2006" name="PLoS Biol.">
        <title>Macronuclear genome sequence of the ciliate Tetrahymena thermophila, a model eukaryote.</title>
        <authorList>
            <person name="Eisen J.A."/>
            <person name="Coyne R.S."/>
            <person name="Wu M."/>
            <person name="Wu D."/>
            <person name="Thiagarajan M."/>
            <person name="Wortman J.R."/>
            <person name="Badger J.H."/>
            <person name="Ren Q."/>
            <person name="Amedeo P."/>
            <person name="Jones K.M."/>
            <person name="Tallon L.J."/>
            <person name="Delcher A.L."/>
            <person name="Salzberg S.L."/>
            <person name="Silva J.C."/>
            <person name="Haas B.J."/>
            <person name="Majoros W.H."/>
            <person name="Farzad M."/>
            <person name="Carlton J.M."/>
            <person name="Smith R.K. Jr."/>
            <person name="Garg J."/>
            <person name="Pearlman R.E."/>
            <person name="Karrer K.M."/>
            <person name="Sun L."/>
            <person name="Manning G."/>
            <person name="Elde N.C."/>
            <person name="Turkewitz A.P."/>
            <person name="Asai D.J."/>
            <person name="Wilkes D.E."/>
            <person name="Wang Y."/>
            <person name="Cai H."/>
            <person name="Collins K."/>
            <person name="Stewart B.A."/>
            <person name="Lee S.R."/>
            <person name="Wilamowska K."/>
            <person name="Weinberg Z."/>
            <person name="Ruzzo W.L."/>
            <person name="Wloga D."/>
            <person name="Gaertig J."/>
            <person name="Frankel J."/>
            <person name="Tsao C.-C."/>
            <person name="Gorovsky M.A."/>
            <person name="Keeling P.J."/>
            <person name="Waller R.F."/>
            <person name="Patron N.J."/>
            <person name="Cherry J.M."/>
            <person name="Stover N.A."/>
            <person name="Krieger C.J."/>
            <person name="del Toro C."/>
            <person name="Ryder H.F."/>
            <person name="Williamson S.C."/>
            <person name="Barbeau R.A."/>
            <person name="Hamilton E.P."/>
            <person name="Orias E."/>
        </authorList>
    </citation>
    <scope>NUCLEOTIDE SEQUENCE [LARGE SCALE GENOMIC DNA]</scope>
    <source>
        <strain evidence="6">SB210</strain>
    </source>
</reference>
<dbReference type="Pfam" id="PF14703">
    <property type="entry name" value="PHM7_cyt"/>
    <property type="match status" value="1"/>
</dbReference>
<dbReference type="InterPro" id="IPR045122">
    <property type="entry name" value="Csc1-like"/>
</dbReference>
<dbReference type="Proteomes" id="UP000009168">
    <property type="component" value="Unassembled WGS sequence"/>
</dbReference>
<dbReference type="PANTHER" id="PTHR13018:SF83">
    <property type="entry name" value="RRM DOMAIN-CONTAINING PROTEIN"/>
    <property type="match status" value="1"/>
</dbReference>
<dbReference type="OMA" id="EQENINW"/>
<keyword evidence="6" id="KW-1185">Reference proteome</keyword>
<dbReference type="RefSeq" id="XP_001011587.1">
    <property type="nucleotide sequence ID" value="XM_001011587.1"/>
</dbReference>
<dbReference type="KEGG" id="tet:TTHERM_00735380"/>
<evidence type="ECO:0000256" key="1">
    <source>
        <dbReference type="SAM" id="Coils"/>
    </source>
</evidence>
<dbReference type="GO" id="GO:0005886">
    <property type="term" value="C:plasma membrane"/>
    <property type="evidence" value="ECO:0007669"/>
    <property type="project" value="TreeGrafter"/>
</dbReference>
<keyword evidence="3" id="KW-1133">Transmembrane helix</keyword>
<feature type="transmembrane region" description="Helical" evidence="3">
    <location>
        <begin position="610"/>
        <end position="633"/>
    </location>
</feature>
<dbReference type="HOGENOM" id="CLU_012088_0_0_1"/>
<keyword evidence="3 5" id="KW-0812">Transmembrane</keyword>
<evidence type="ECO:0000259" key="4">
    <source>
        <dbReference type="Pfam" id="PF14703"/>
    </source>
</evidence>
<dbReference type="InParanoid" id="Q231V8"/>
<feature type="transmembrane region" description="Helical" evidence="3">
    <location>
        <begin position="171"/>
        <end position="194"/>
    </location>
</feature>
<evidence type="ECO:0000256" key="3">
    <source>
        <dbReference type="SAM" id="Phobius"/>
    </source>
</evidence>
<feature type="transmembrane region" description="Helical" evidence="3">
    <location>
        <begin position="688"/>
        <end position="708"/>
    </location>
</feature>
<evidence type="ECO:0000313" key="6">
    <source>
        <dbReference type="Proteomes" id="UP000009168"/>
    </source>
</evidence>
<organism evidence="5 6">
    <name type="scientific">Tetrahymena thermophila (strain SB210)</name>
    <dbReference type="NCBI Taxonomy" id="312017"/>
    <lineage>
        <taxon>Eukaryota</taxon>
        <taxon>Sar</taxon>
        <taxon>Alveolata</taxon>
        <taxon>Ciliophora</taxon>
        <taxon>Intramacronucleata</taxon>
        <taxon>Oligohymenophorea</taxon>
        <taxon>Hymenostomatida</taxon>
        <taxon>Tetrahymenina</taxon>
        <taxon>Tetrahymenidae</taxon>
        <taxon>Tetrahymena</taxon>
    </lineage>
</organism>
<protein>
    <submittedName>
        <fullName evidence="5">Transmembrane protein, putative</fullName>
    </submittedName>
</protein>
<accession>Q231V8</accession>
<feature type="transmembrane region" description="Helical" evidence="3">
    <location>
        <begin position="540"/>
        <end position="562"/>
    </location>
</feature>
<feature type="domain" description="CSC1/OSCA1-like cytosolic" evidence="4">
    <location>
        <begin position="212"/>
        <end position="394"/>
    </location>
</feature>
<dbReference type="GO" id="GO:0005227">
    <property type="term" value="F:calcium-activated cation channel activity"/>
    <property type="evidence" value="ECO:0007669"/>
    <property type="project" value="InterPro"/>
</dbReference>
<feature type="coiled-coil region" evidence="1">
    <location>
        <begin position="267"/>
        <end position="325"/>
    </location>
</feature>
<proteinExistence type="predicted"/>